<dbReference type="OrthoDB" id="9815354at2"/>
<evidence type="ECO:0000259" key="2">
    <source>
        <dbReference type="Pfam" id="PF01548"/>
    </source>
</evidence>
<feature type="region of interest" description="Disordered" evidence="1">
    <location>
        <begin position="260"/>
        <end position="282"/>
    </location>
</feature>
<dbReference type="NCBIfam" id="NF033542">
    <property type="entry name" value="transpos_IS110"/>
    <property type="match status" value="1"/>
</dbReference>
<feature type="domain" description="Transposase IS110-like N-terminal" evidence="2">
    <location>
        <begin position="23"/>
        <end position="166"/>
    </location>
</feature>
<dbReference type="AlphaFoldDB" id="I4YNS4"/>
<dbReference type="InterPro" id="IPR002525">
    <property type="entry name" value="Transp_IS110-like_N"/>
</dbReference>
<evidence type="ECO:0000313" key="4">
    <source>
        <dbReference type="EMBL" id="EIM25616.1"/>
    </source>
</evidence>
<proteinExistence type="predicted"/>
<accession>I4YNS4</accession>
<dbReference type="GO" id="GO:0004803">
    <property type="term" value="F:transposase activity"/>
    <property type="evidence" value="ECO:0007669"/>
    <property type="project" value="InterPro"/>
</dbReference>
<dbReference type="RefSeq" id="WP_009494075.1">
    <property type="nucleotide sequence ID" value="NZ_CP141049.1"/>
</dbReference>
<feature type="domain" description="Transposase IS116/IS110/IS902 C-terminal" evidence="3">
    <location>
        <begin position="298"/>
        <end position="380"/>
    </location>
</feature>
<evidence type="ECO:0000259" key="3">
    <source>
        <dbReference type="Pfam" id="PF02371"/>
    </source>
</evidence>
<reference evidence="4 5" key="1">
    <citation type="submission" date="2012-02" db="EMBL/GenBank/DDBJ databases">
        <title>Improved High-Quality Draft sequence of Microvirga sp. WSM3557.</title>
        <authorList>
            <consortium name="US DOE Joint Genome Institute"/>
            <person name="Lucas S."/>
            <person name="Han J."/>
            <person name="Lapidus A."/>
            <person name="Cheng J.-F."/>
            <person name="Goodwin L."/>
            <person name="Pitluck S."/>
            <person name="Peters L."/>
            <person name="Zhang X."/>
            <person name="Detter J.C."/>
            <person name="Han C."/>
            <person name="Tapia R."/>
            <person name="Land M."/>
            <person name="Hauser L."/>
            <person name="Kyrpides N."/>
            <person name="Ivanova N."/>
            <person name="Pagani I."/>
            <person name="Brau L."/>
            <person name="Yates R."/>
            <person name="O'Hara G."/>
            <person name="Rui T."/>
            <person name="Howieson J."/>
            <person name="Reeve W."/>
            <person name="Woyke T."/>
        </authorList>
    </citation>
    <scope>NUCLEOTIDE SEQUENCE [LARGE SCALE GENOMIC DNA]</scope>
    <source>
        <strain evidence="4 5">WSM3557</strain>
    </source>
</reference>
<organism evidence="4 5">
    <name type="scientific">Microvirga lotononidis</name>
    <dbReference type="NCBI Taxonomy" id="864069"/>
    <lineage>
        <taxon>Bacteria</taxon>
        <taxon>Pseudomonadati</taxon>
        <taxon>Pseudomonadota</taxon>
        <taxon>Alphaproteobacteria</taxon>
        <taxon>Hyphomicrobiales</taxon>
        <taxon>Methylobacteriaceae</taxon>
        <taxon>Microvirga</taxon>
    </lineage>
</organism>
<dbReference type="Pfam" id="PF02371">
    <property type="entry name" value="Transposase_20"/>
    <property type="match status" value="1"/>
</dbReference>
<dbReference type="GO" id="GO:0003677">
    <property type="term" value="F:DNA binding"/>
    <property type="evidence" value="ECO:0007669"/>
    <property type="project" value="InterPro"/>
</dbReference>
<name>I4YNS4_9HYPH</name>
<evidence type="ECO:0000256" key="1">
    <source>
        <dbReference type="SAM" id="MobiDB-lite"/>
    </source>
</evidence>
<dbReference type="Pfam" id="PF01548">
    <property type="entry name" value="DEDD_Tnp_IS110"/>
    <property type="match status" value="1"/>
</dbReference>
<dbReference type="InterPro" id="IPR003346">
    <property type="entry name" value="Transposase_20"/>
</dbReference>
<dbReference type="Proteomes" id="UP000003947">
    <property type="component" value="Unassembled WGS sequence"/>
</dbReference>
<dbReference type="PANTHER" id="PTHR33055">
    <property type="entry name" value="TRANSPOSASE FOR INSERTION SEQUENCE ELEMENT IS1111A"/>
    <property type="match status" value="1"/>
</dbReference>
<sequence>MRRKREAGKDRQSLPVVHPHAAAIDVGATMHMAAVGPDCADEPVRSFGTFTADLHRLADWFEVCGVTSVVMESTGVYWIPVFEILQDRGLEVFLVNARDAKQVPGRKTDVKDAQWLQRLHAYGLLRASFQPKAEIAELRAYLRQRERLLEYAASHIQHMQKALTEMNLQLHHVVSDITGATGMRIIRAILAGERDPAVLANLRDVRCHSSSETIEKGLTGHYRAEHLFALEQALALYDTYQHKVAACDQRIEAVLKSLSPHKPDSASLPPPRRRMSRQPNEPSFDLRGALYAILGQDLTRIHGLGPSLALKLIAECGTDLTAWPSSKHFTSWLCLAPGNKISGGKVLSSRTRRSGSRAAALLRLAAVTIGKTETALGAFYRRLSTRIGKAKAVTATARKIAALFYNALRHGMDYVDPGASYYEERYRKRVIDNLHRRAKAFGFVLQEVGVVAPAGAVS</sequence>
<dbReference type="EMBL" id="JH660647">
    <property type="protein sequence ID" value="EIM25616.1"/>
    <property type="molecule type" value="Genomic_DNA"/>
</dbReference>
<dbReference type="GO" id="GO:0006313">
    <property type="term" value="P:DNA transposition"/>
    <property type="evidence" value="ECO:0007669"/>
    <property type="project" value="InterPro"/>
</dbReference>
<evidence type="ECO:0000313" key="5">
    <source>
        <dbReference type="Proteomes" id="UP000003947"/>
    </source>
</evidence>
<dbReference type="PANTHER" id="PTHR33055:SF13">
    <property type="entry name" value="TRANSPOSASE"/>
    <property type="match status" value="1"/>
</dbReference>
<keyword evidence="5" id="KW-1185">Reference proteome</keyword>
<dbReference type="eggNOG" id="COG3547">
    <property type="taxonomic scope" value="Bacteria"/>
</dbReference>
<gene>
    <name evidence="4" type="ORF">MicloDRAFT_00063430</name>
</gene>
<dbReference type="HOGENOM" id="CLU_036902_11_1_5"/>
<dbReference type="PATRIC" id="fig|864069.3.peg.6791"/>
<protein>
    <submittedName>
        <fullName evidence="4">Transposase IS116/IS110/IS902 family</fullName>
    </submittedName>
</protein>
<dbReference type="InterPro" id="IPR047650">
    <property type="entry name" value="Transpos_IS110"/>
</dbReference>
<dbReference type="STRING" id="864069.MicloDRAFT_00063430"/>